<gene>
    <name evidence="2" type="ORF">E2C01_082921</name>
</gene>
<dbReference type="Proteomes" id="UP000324222">
    <property type="component" value="Unassembled WGS sequence"/>
</dbReference>
<feature type="region of interest" description="Disordered" evidence="1">
    <location>
        <begin position="68"/>
        <end position="109"/>
    </location>
</feature>
<evidence type="ECO:0000313" key="3">
    <source>
        <dbReference type="Proteomes" id="UP000324222"/>
    </source>
</evidence>
<accession>A0A5B7IVT7</accession>
<dbReference type="AlphaFoldDB" id="A0A5B7IVT7"/>
<sequence>MVRLAKQLGVTVDDQLTWKLHVTGSLAPAYINYEQAQTTLSLPRLSARHREALIRLGRGLLRHSRLRHFLSPNAPRPAHATRQHKKDPSNRQLPIQCDPHHGASHKLLS</sequence>
<protein>
    <submittedName>
        <fullName evidence="2">Uncharacterized protein</fullName>
    </submittedName>
</protein>
<evidence type="ECO:0000313" key="2">
    <source>
        <dbReference type="EMBL" id="MPC88032.1"/>
    </source>
</evidence>
<comment type="caution">
    <text evidence="2">The sequence shown here is derived from an EMBL/GenBank/DDBJ whole genome shotgun (WGS) entry which is preliminary data.</text>
</comment>
<evidence type="ECO:0000256" key="1">
    <source>
        <dbReference type="SAM" id="MobiDB-lite"/>
    </source>
</evidence>
<dbReference type="EMBL" id="VSRR010076378">
    <property type="protein sequence ID" value="MPC88032.1"/>
    <property type="molecule type" value="Genomic_DNA"/>
</dbReference>
<name>A0A5B7IVT7_PORTR</name>
<proteinExistence type="predicted"/>
<keyword evidence="3" id="KW-1185">Reference proteome</keyword>
<organism evidence="2 3">
    <name type="scientific">Portunus trituberculatus</name>
    <name type="common">Swimming crab</name>
    <name type="synonym">Neptunus trituberculatus</name>
    <dbReference type="NCBI Taxonomy" id="210409"/>
    <lineage>
        <taxon>Eukaryota</taxon>
        <taxon>Metazoa</taxon>
        <taxon>Ecdysozoa</taxon>
        <taxon>Arthropoda</taxon>
        <taxon>Crustacea</taxon>
        <taxon>Multicrustacea</taxon>
        <taxon>Malacostraca</taxon>
        <taxon>Eumalacostraca</taxon>
        <taxon>Eucarida</taxon>
        <taxon>Decapoda</taxon>
        <taxon>Pleocyemata</taxon>
        <taxon>Brachyura</taxon>
        <taxon>Eubrachyura</taxon>
        <taxon>Portunoidea</taxon>
        <taxon>Portunidae</taxon>
        <taxon>Portuninae</taxon>
        <taxon>Portunus</taxon>
    </lineage>
</organism>
<reference evidence="2 3" key="1">
    <citation type="submission" date="2019-05" db="EMBL/GenBank/DDBJ databases">
        <title>Another draft genome of Portunus trituberculatus and its Hox gene families provides insights of decapod evolution.</title>
        <authorList>
            <person name="Jeong J.-H."/>
            <person name="Song I."/>
            <person name="Kim S."/>
            <person name="Choi T."/>
            <person name="Kim D."/>
            <person name="Ryu S."/>
            <person name="Kim W."/>
        </authorList>
    </citation>
    <scope>NUCLEOTIDE SEQUENCE [LARGE SCALE GENOMIC DNA]</scope>
    <source>
        <tissue evidence="2">Muscle</tissue>
    </source>
</reference>